<dbReference type="AlphaFoldDB" id="Q97KR9"/>
<feature type="transmembrane region" description="Helical" evidence="6">
    <location>
        <begin position="58"/>
        <end position="83"/>
    </location>
</feature>
<evidence type="ECO:0000259" key="7">
    <source>
        <dbReference type="Pfam" id="PF10035"/>
    </source>
</evidence>
<dbReference type="eggNOG" id="COG1284">
    <property type="taxonomic scope" value="Bacteria"/>
</dbReference>
<organism evidence="8 9">
    <name type="scientific">Clostridium acetobutylicum (strain ATCC 824 / DSM 792 / JCM 1419 / IAM 19013 / LMG 5710 / NBRC 13948 / NRRL B-527 / VKM B-1787 / 2291 / W)</name>
    <dbReference type="NCBI Taxonomy" id="272562"/>
    <lineage>
        <taxon>Bacteria</taxon>
        <taxon>Bacillati</taxon>
        <taxon>Bacillota</taxon>
        <taxon>Clostridia</taxon>
        <taxon>Eubacteriales</taxon>
        <taxon>Clostridiaceae</taxon>
        <taxon>Clostridium</taxon>
    </lineage>
</organism>
<feature type="transmembrane region" description="Helical" evidence="6">
    <location>
        <begin position="154"/>
        <end position="176"/>
    </location>
</feature>
<feature type="domain" description="DUF2179" evidence="7">
    <location>
        <begin position="228"/>
        <end position="282"/>
    </location>
</feature>
<dbReference type="CDD" id="cd16380">
    <property type="entry name" value="YitT_C"/>
    <property type="match status" value="1"/>
</dbReference>
<evidence type="ECO:0000313" key="9">
    <source>
        <dbReference type="Proteomes" id="UP000000814"/>
    </source>
</evidence>
<keyword evidence="5 6" id="KW-0472">Membrane</keyword>
<gene>
    <name evidence="8" type="ordered locus">CA_C0848</name>
</gene>
<name>Q97KR9_CLOAB</name>
<dbReference type="KEGG" id="cac:CA_C0848"/>
<dbReference type="GO" id="GO:0005886">
    <property type="term" value="C:plasma membrane"/>
    <property type="evidence" value="ECO:0007669"/>
    <property type="project" value="UniProtKB-SubCell"/>
</dbReference>
<dbReference type="Pfam" id="PF02588">
    <property type="entry name" value="YitT_membrane"/>
    <property type="match status" value="1"/>
</dbReference>
<evidence type="ECO:0000256" key="3">
    <source>
        <dbReference type="ARBA" id="ARBA00022692"/>
    </source>
</evidence>
<dbReference type="Proteomes" id="UP000000814">
    <property type="component" value="Chromosome"/>
</dbReference>
<dbReference type="PIRSF" id="PIRSF006483">
    <property type="entry name" value="Membrane_protein_YitT"/>
    <property type="match status" value="1"/>
</dbReference>
<dbReference type="Gene3D" id="3.30.70.120">
    <property type="match status" value="1"/>
</dbReference>
<evidence type="ECO:0000256" key="2">
    <source>
        <dbReference type="ARBA" id="ARBA00022475"/>
    </source>
</evidence>
<protein>
    <submittedName>
        <fullName evidence="8">Uncharacterized conserved protein, YitT family</fullName>
    </submittedName>
</protein>
<evidence type="ECO:0000313" key="8">
    <source>
        <dbReference type="EMBL" id="AAK78824.1"/>
    </source>
</evidence>
<accession>Q97KR9</accession>
<feature type="transmembrane region" description="Helical" evidence="6">
    <location>
        <begin position="90"/>
        <end position="108"/>
    </location>
</feature>
<sequence length="292" mass="31497">MTKKISSIENNAKLNFLMQNLMIIVGSLIVALGFNLFLSPSKIASGGMVGLSLLIEQLFHIEPAITQWVGNIPIFFLGLFFLGKRFTLKSALGTVILPLFILITKNLPPITSNALLASIYGGVLSGIGLGLVFKGNGSTGGTSIIASIFNKFTGVSIGNSQAFIDAVVIIASGFIFNAEKALYAILSLFIIGKVIDLVQLGFKSSIVAFVISDKAEDIRQGIIEELDRGITKLSGCGGYTDEEKTVLMVVMEHTEVNKFKKLVYEKDKNAFVIISNTHEVLGQGFNLSRIKN</sequence>
<dbReference type="InterPro" id="IPR051461">
    <property type="entry name" value="UPF0750_membrane"/>
</dbReference>
<dbReference type="STRING" id="272562.CA_C0848"/>
<dbReference type="InterPro" id="IPR015867">
    <property type="entry name" value="N-reg_PII/ATP_PRibTrfase_C"/>
</dbReference>
<dbReference type="RefSeq" id="WP_010964166.1">
    <property type="nucleotide sequence ID" value="NC_003030.1"/>
</dbReference>
<dbReference type="PANTHER" id="PTHR33545">
    <property type="entry name" value="UPF0750 MEMBRANE PROTEIN YITT-RELATED"/>
    <property type="match status" value="1"/>
</dbReference>
<dbReference type="InterPro" id="IPR019264">
    <property type="entry name" value="DUF2179"/>
</dbReference>
<comment type="subcellular location">
    <subcellularLocation>
        <location evidence="1">Cell membrane</location>
        <topology evidence="1">Multi-pass membrane protein</topology>
    </subcellularLocation>
</comment>
<reference evidence="8 9" key="1">
    <citation type="journal article" date="2001" name="J. Bacteriol.">
        <title>Genome sequence and comparative analysis of the solvent-producing bacterium Clostridium acetobutylicum.</title>
        <authorList>
            <person name="Nolling J."/>
            <person name="Breton G."/>
            <person name="Omelchenko M.V."/>
            <person name="Makarova K.S."/>
            <person name="Zeng Q."/>
            <person name="Gibson R."/>
            <person name="Lee H.M."/>
            <person name="Dubois J."/>
            <person name="Qiu D."/>
            <person name="Hitti J."/>
            <person name="Wolf Y.I."/>
            <person name="Tatusov R.L."/>
            <person name="Sabathe F."/>
            <person name="Doucette-Stamm L."/>
            <person name="Soucaille P."/>
            <person name="Daly M.J."/>
            <person name="Bennett G.N."/>
            <person name="Koonin E.V."/>
            <person name="Smith D.R."/>
        </authorList>
    </citation>
    <scope>NUCLEOTIDE SEQUENCE [LARGE SCALE GENOMIC DNA]</scope>
    <source>
        <strain evidence="9">ATCC 824 / DSM 792 / JCM 1419 / LMG 5710 / VKM B-1787</strain>
    </source>
</reference>
<evidence type="ECO:0000256" key="5">
    <source>
        <dbReference type="ARBA" id="ARBA00023136"/>
    </source>
</evidence>
<feature type="transmembrane region" description="Helical" evidence="6">
    <location>
        <begin position="114"/>
        <end position="133"/>
    </location>
</feature>
<proteinExistence type="predicted"/>
<keyword evidence="9" id="KW-1185">Reference proteome</keyword>
<evidence type="ECO:0000256" key="1">
    <source>
        <dbReference type="ARBA" id="ARBA00004651"/>
    </source>
</evidence>
<dbReference type="EMBL" id="AE001437">
    <property type="protein sequence ID" value="AAK78824.1"/>
    <property type="molecule type" value="Genomic_DNA"/>
</dbReference>
<dbReference type="PIR" id="E97004">
    <property type="entry name" value="E97004"/>
</dbReference>
<keyword evidence="2" id="KW-1003">Cell membrane</keyword>
<evidence type="ECO:0000256" key="4">
    <source>
        <dbReference type="ARBA" id="ARBA00022989"/>
    </source>
</evidence>
<keyword evidence="3 6" id="KW-0812">Transmembrane</keyword>
<dbReference type="OrthoDB" id="3180973at2"/>
<dbReference type="Pfam" id="PF10035">
    <property type="entry name" value="DUF2179"/>
    <property type="match status" value="1"/>
</dbReference>
<dbReference type="GeneID" id="44997359"/>
<dbReference type="InterPro" id="IPR003740">
    <property type="entry name" value="YitT"/>
</dbReference>
<dbReference type="PATRIC" id="fig|272562.8.peg.1054"/>
<feature type="transmembrane region" description="Helical" evidence="6">
    <location>
        <begin position="21"/>
        <end position="38"/>
    </location>
</feature>
<evidence type="ECO:0000256" key="6">
    <source>
        <dbReference type="SAM" id="Phobius"/>
    </source>
</evidence>
<dbReference type="PANTHER" id="PTHR33545:SF9">
    <property type="entry name" value="UPF0750 MEMBRANE PROTEIN YITE"/>
    <property type="match status" value="1"/>
</dbReference>
<dbReference type="HOGENOM" id="CLU_063199_1_1_9"/>
<keyword evidence="4 6" id="KW-1133">Transmembrane helix</keyword>